<keyword evidence="5" id="KW-1185">Reference proteome</keyword>
<dbReference type="InterPro" id="IPR015797">
    <property type="entry name" value="NUDIX_hydrolase-like_dom_sf"/>
</dbReference>
<proteinExistence type="predicted"/>
<protein>
    <submittedName>
        <fullName evidence="4">NUDIX domain-containing protein</fullName>
    </submittedName>
</protein>
<evidence type="ECO:0000256" key="1">
    <source>
        <dbReference type="ARBA" id="ARBA00001946"/>
    </source>
</evidence>
<gene>
    <name evidence="4" type="ORF">D1953_04100</name>
</gene>
<comment type="cofactor">
    <cofactor evidence="1">
        <name>Mg(2+)</name>
        <dbReference type="ChEBI" id="CHEBI:18420"/>
    </cofactor>
</comment>
<feature type="domain" description="Nudix hydrolase" evidence="3">
    <location>
        <begin position="1"/>
        <end position="124"/>
    </location>
</feature>
<evidence type="ECO:0000259" key="3">
    <source>
        <dbReference type="PROSITE" id="PS51462"/>
    </source>
</evidence>
<accession>A0A398BLY0</accession>
<dbReference type="Gene3D" id="3.90.79.10">
    <property type="entry name" value="Nucleoside Triphosphate Pyrophosphohydrolase"/>
    <property type="match status" value="1"/>
</dbReference>
<dbReference type="Pfam" id="PF00293">
    <property type="entry name" value="NUDIX"/>
    <property type="match status" value="1"/>
</dbReference>
<dbReference type="PANTHER" id="PTHR43046">
    <property type="entry name" value="GDP-MANNOSE MANNOSYL HYDROLASE"/>
    <property type="match status" value="1"/>
</dbReference>
<organism evidence="4 5">
    <name type="scientific">Peribacillus asahii</name>
    <dbReference type="NCBI Taxonomy" id="228899"/>
    <lineage>
        <taxon>Bacteria</taxon>
        <taxon>Bacillati</taxon>
        <taxon>Bacillota</taxon>
        <taxon>Bacilli</taxon>
        <taxon>Bacillales</taxon>
        <taxon>Bacillaceae</taxon>
        <taxon>Peribacillus</taxon>
    </lineage>
</organism>
<sequence>MIKKIGAAIVKNNRLLVVSKKKYPNQFMLPGGKPEKGESELETLSRELQEELKLNIESAELLGIHETISMFETEPLIITVYLTKVSGVPNPDSEIYSYKWIDIDSKETELLGSGITEFTLPLLRITLCK</sequence>
<reference evidence="4 5" key="1">
    <citation type="submission" date="2018-08" db="EMBL/GenBank/DDBJ databases">
        <title>Bacillus jemisoniae sp. nov., Bacillus chryseoplanitiae sp. nov., Bacillus resnikiae sp. nov., and Bacillus frankliniae sp. nov., isolated from Viking spacecraft and associated surfaces.</title>
        <authorList>
            <person name="Seuylemezian A."/>
            <person name="Vaishampayan P."/>
        </authorList>
    </citation>
    <scope>NUCLEOTIDE SEQUENCE [LARGE SCALE GENOMIC DNA]</scope>
    <source>
        <strain evidence="4 5">MA001</strain>
    </source>
</reference>
<evidence type="ECO:0000256" key="2">
    <source>
        <dbReference type="ARBA" id="ARBA00022801"/>
    </source>
</evidence>
<dbReference type="Proteomes" id="UP000266016">
    <property type="component" value="Unassembled WGS sequence"/>
</dbReference>
<dbReference type="SUPFAM" id="SSF55811">
    <property type="entry name" value="Nudix"/>
    <property type="match status" value="1"/>
</dbReference>
<name>A0A398BLY0_9BACI</name>
<comment type="caution">
    <text evidence="4">The sequence shown here is derived from an EMBL/GenBank/DDBJ whole genome shotgun (WGS) entry which is preliminary data.</text>
</comment>
<dbReference type="RefSeq" id="WP_119115897.1">
    <property type="nucleotide sequence ID" value="NZ_QWVS01000007.1"/>
</dbReference>
<evidence type="ECO:0000313" key="5">
    <source>
        <dbReference type="Proteomes" id="UP000266016"/>
    </source>
</evidence>
<dbReference type="GO" id="GO:0016787">
    <property type="term" value="F:hydrolase activity"/>
    <property type="evidence" value="ECO:0007669"/>
    <property type="project" value="UniProtKB-KW"/>
</dbReference>
<dbReference type="CDD" id="cd04690">
    <property type="entry name" value="NUDIX_Hydrolase"/>
    <property type="match status" value="1"/>
</dbReference>
<dbReference type="PANTHER" id="PTHR43046:SF14">
    <property type="entry name" value="MUTT_NUDIX FAMILY PROTEIN"/>
    <property type="match status" value="1"/>
</dbReference>
<dbReference type="AlphaFoldDB" id="A0A398BLY0"/>
<dbReference type="EMBL" id="QWVS01000007">
    <property type="protein sequence ID" value="RID88373.1"/>
    <property type="molecule type" value="Genomic_DNA"/>
</dbReference>
<dbReference type="PROSITE" id="PS51462">
    <property type="entry name" value="NUDIX"/>
    <property type="match status" value="1"/>
</dbReference>
<dbReference type="InterPro" id="IPR000086">
    <property type="entry name" value="NUDIX_hydrolase_dom"/>
</dbReference>
<keyword evidence="2" id="KW-0378">Hydrolase</keyword>
<evidence type="ECO:0000313" key="4">
    <source>
        <dbReference type="EMBL" id="RID88373.1"/>
    </source>
</evidence>